<keyword evidence="2" id="KW-0812">Transmembrane</keyword>
<evidence type="ECO:0000313" key="4">
    <source>
        <dbReference type="Proteomes" id="UP000608345"/>
    </source>
</evidence>
<dbReference type="InterPro" id="IPR001457">
    <property type="entry name" value="NADH_UbQ/plastoQ_OxRdtase_su6"/>
</dbReference>
<comment type="function">
    <text evidence="2">NDH-1 shuttles electrons from NADH, via FMN and iron-sulfur (Fe-S) centers, to quinones in the respiratory chain. Couples the redox reaction to proton translocation (for every two electrons transferred, four hydrogen ions are translocated across the cytoplasmic membrane), and thus conserves the redox energy in a proton gradient.</text>
</comment>
<dbReference type="InterPro" id="IPR042106">
    <property type="entry name" value="Nuo/plastoQ_OxRdtase_6_NuoJ"/>
</dbReference>
<dbReference type="AlphaFoldDB" id="A0A918N0T3"/>
<dbReference type="Proteomes" id="UP000608345">
    <property type="component" value="Unassembled WGS sequence"/>
</dbReference>
<evidence type="ECO:0000256" key="1">
    <source>
        <dbReference type="ARBA" id="ARBA00005698"/>
    </source>
</evidence>
<feature type="transmembrane region" description="Helical" evidence="2">
    <location>
        <begin position="6"/>
        <end position="24"/>
    </location>
</feature>
<dbReference type="EC" id="7.1.1.-" evidence="2"/>
<comment type="caution">
    <text evidence="3">The sequence shown here is derived from an EMBL/GenBank/DDBJ whole genome shotgun (WGS) entry which is preliminary data.</text>
</comment>
<feature type="transmembrane region" description="Helical" evidence="2">
    <location>
        <begin position="91"/>
        <end position="115"/>
    </location>
</feature>
<comment type="catalytic activity">
    <reaction evidence="2">
        <text>a quinone + NADH + 5 H(+)(in) = a quinol + NAD(+) + 4 H(+)(out)</text>
        <dbReference type="Rhea" id="RHEA:57888"/>
        <dbReference type="ChEBI" id="CHEBI:15378"/>
        <dbReference type="ChEBI" id="CHEBI:24646"/>
        <dbReference type="ChEBI" id="CHEBI:57540"/>
        <dbReference type="ChEBI" id="CHEBI:57945"/>
        <dbReference type="ChEBI" id="CHEBI:132124"/>
    </reaction>
</comment>
<gene>
    <name evidence="3" type="primary">nuoJ</name>
    <name evidence="3" type="ORF">GCM10011450_25820</name>
</gene>
<evidence type="ECO:0000256" key="2">
    <source>
        <dbReference type="RuleBase" id="RU004429"/>
    </source>
</evidence>
<dbReference type="Pfam" id="PF00499">
    <property type="entry name" value="Oxidored_q3"/>
    <property type="match status" value="1"/>
</dbReference>
<feature type="transmembrane region" description="Helical" evidence="2">
    <location>
        <begin position="143"/>
        <end position="164"/>
    </location>
</feature>
<reference evidence="3" key="1">
    <citation type="journal article" date="2014" name="Int. J. Syst. Evol. Microbiol.">
        <title>Complete genome sequence of Corynebacterium casei LMG S-19264T (=DSM 44701T), isolated from a smear-ripened cheese.</title>
        <authorList>
            <consortium name="US DOE Joint Genome Institute (JGI-PGF)"/>
            <person name="Walter F."/>
            <person name="Albersmeier A."/>
            <person name="Kalinowski J."/>
            <person name="Ruckert C."/>
        </authorList>
    </citation>
    <scope>NUCLEOTIDE SEQUENCE</scope>
    <source>
        <strain evidence="3">KCTC 23732</strain>
    </source>
</reference>
<comment type="similarity">
    <text evidence="1 2">Belongs to the complex I subunit 6 family.</text>
</comment>
<dbReference type="GO" id="GO:0005886">
    <property type="term" value="C:plasma membrane"/>
    <property type="evidence" value="ECO:0007669"/>
    <property type="project" value="UniProtKB-SubCell"/>
</dbReference>
<name>A0A918N0T3_9BURK</name>
<sequence>MTFTTVLFYILAAILVVAGTRVITARSPVTAVLHLILSFVTASLLWILIGAEFLGLLLIVVYVGAVMVMFLFVVMMIDVVPESLRAGFRTYLPLGLVVGGIMVLEIAFVLGTVYYGSGDPVALPDSYNNTLELGVAMYSEYSFPIQVGGLVLLVGMISAIALTLRERRNRKYVVASDQLHVNAADRVRLVSMKSEKEEAAPVKEGDSE</sequence>
<protein>
    <recommendedName>
        <fullName evidence="2">NADH-quinone oxidoreductase subunit J</fullName>
        <ecNumber evidence="2">7.1.1.-</ecNumber>
    </recommendedName>
</protein>
<proteinExistence type="inferred from homology"/>
<keyword evidence="2" id="KW-0874">Quinone</keyword>
<dbReference type="PANTHER" id="PTHR33269">
    <property type="entry name" value="NADH-UBIQUINONE OXIDOREDUCTASE CHAIN 6"/>
    <property type="match status" value="1"/>
</dbReference>
<feature type="transmembrane region" description="Helical" evidence="2">
    <location>
        <begin position="31"/>
        <end position="49"/>
    </location>
</feature>
<keyword evidence="2" id="KW-0520">NAD</keyword>
<keyword evidence="4" id="KW-1185">Reference proteome</keyword>
<dbReference type="RefSeq" id="WP_189385916.1">
    <property type="nucleotide sequence ID" value="NZ_BAABFY010000045.1"/>
</dbReference>
<dbReference type="GO" id="GO:0008137">
    <property type="term" value="F:NADH dehydrogenase (ubiquinone) activity"/>
    <property type="evidence" value="ECO:0007669"/>
    <property type="project" value="UniProtKB-UniRule"/>
</dbReference>
<dbReference type="EMBL" id="BMYS01000023">
    <property type="protein sequence ID" value="GGW94828.1"/>
    <property type="molecule type" value="Genomic_DNA"/>
</dbReference>
<keyword evidence="2" id="KW-1003">Cell membrane</keyword>
<dbReference type="Gene3D" id="1.20.120.1200">
    <property type="entry name" value="NADH-ubiquinone/plastoquinone oxidoreductase chain 6, subunit NuoJ"/>
    <property type="match status" value="1"/>
</dbReference>
<keyword evidence="2" id="KW-0472">Membrane</keyword>
<evidence type="ECO:0000313" key="3">
    <source>
        <dbReference type="EMBL" id="GGW94828.1"/>
    </source>
</evidence>
<dbReference type="PANTHER" id="PTHR33269:SF17">
    <property type="entry name" value="NADH-UBIQUINONE OXIDOREDUCTASE CHAIN 6"/>
    <property type="match status" value="1"/>
</dbReference>
<reference evidence="3" key="2">
    <citation type="submission" date="2020-09" db="EMBL/GenBank/DDBJ databases">
        <authorList>
            <person name="Sun Q."/>
            <person name="Kim S."/>
        </authorList>
    </citation>
    <scope>NUCLEOTIDE SEQUENCE</scope>
    <source>
        <strain evidence="3">KCTC 23732</strain>
    </source>
</reference>
<dbReference type="NCBIfam" id="NF005164">
    <property type="entry name" value="PRK06638.1-4"/>
    <property type="match status" value="1"/>
</dbReference>
<dbReference type="GO" id="GO:0048038">
    <property type="term" value="F:quinone binding"/>
    <property type="evidence" value="ECO:0007669"/>
    <property type="project" value="UniProtKB-UniRule"/>
</dbReference>
<organism evidence="3 4">
    <name type="scientific">Advenella faeciporci</name>
    <dbReference type="NCBI Taxonomy" id="797535"/>
    <lineage>
        <taxon>Bacteria</taxon>
        <taxon>Pseudomonadati</taxon>
        <taxon>Pseudomonadota</taxon>
        <taxon>Betaproteobacteria</taxon>
        <taxon>Burkholderiales</taxon>
        <taxon>Alcaligenaceae</taxon>
    </lineage>
</organism>
<feature type="transmembrane region" description="Helical" evidence="2">
    <location>
        <begin position="55"/>
        <end position="79"/>
    </location>
</feature>
<accession>A0A918N0T3</accession>
<keyword evidence="2" id="KW-1133">Transmembrane helix</keyword>
<comment type="subcellular location">
    <subcellularLocation>
        <location evidence="2">Cell membrane</location>
        <topology evidence="2">Multi-pass membrane protein</topology>
    </subcellularLocation>
</comment>